<comment type="caution">
    <text evidence="12">The sequence shown here is derived from an EMBL/GenBank/DDBJ whole genome shotgun (WGS) entry which is preliminary data.</text>
</comment>
<keyword evidence="10" id="KW-0040">ANK repeat</keyword>
<dbReference type="GO" id="GO:0098703">
    <property type="term" value="P:calcium ion import across plasma membrane"/>
    <property type="evidence" value="ECO:0007669"/>
    <property type="project" value="TreeGrafter"/>
</dbReference>
<keyword evidence="6" id="KW-0677">Repeat</keyword>
<feature type="transmembrane region" description="Helical" evidence="11">
    <location>
        <begin position="581"/>
        <end position="602"/>
    </location>
</feature>
<dbReference type="InterPro" id="IPR002110">
    <property type="entry name" value="Ankyrin_rpt"/>
</dbReference>
<keyword evidence="2" id="KW-0813">Transport</keyword>
<organism evidence="12 13">
    <name type="scientific">Potamilus streckersoni</name>
    <dbReference type="NCBI Taxonomy" id="2493646"/>
    <lineage>
        <taxon>Eukaryota</taxon>
        <taxon>Metazoa</taxon>
        <taxon>Spiralia</taxon>
        <taxon>Lophotrochozoa</taxon>
        <taxon>Mollusca</taxon>
        <taxon>Bivalvia</taxon>
        <taxon>Autobranchia</taxon>
        <taxon>Heteroconchia</taxon>
        <taxon>Palaeoheterodonta</taxon>
        <taxon>Unionida</taxon>
        <taxon>Unionoidea</taxon>
        <taxon>Unionidae</taxon>
        <taxon>Ambleminae</taxon>
        <taxon>Lampsilini</taxon>
        <taxon>Potamilus</taxon>
    </lineage>
</organism>
<keyword evidence="13" id="KW-1185">Reference proteome</keyword>
<evidence type="ECO:0000256" key="11">
    <source>
        <dbReference type="SAM" id="Phobius"/>
    </source>
</evidence>
<feature type="repeat" description="ANK" evidence="10">
    <location>
        <begin position="151"/>
        <end position="183"/>
    </location>
</feature>
<keyword evidence="8" id="KW-0406">Ion transport</keyword>
<feature type="transmembrane region" description="Helical" evidence="11">
    <location>
        <begin position="442"/>
        <end position="462"/>
    </location>
</feature>
<feature type="transmembrane region" description="Helical" evidence="11">
    <location>
        <begin position="400"/>
        <end position="421"/>
    </location>
</feature>
<dbReference type="EMBL" id="JAEAOA010001819">
    <property type="protein sequence ID" value="KAK3594203.1"/>
    <property type="molecule type" value="Genomic_DNA"/>
</dbReference>
<evidence type="ECO:0000256" key="4">
    <source>
        <dbReference type="ARBA" id="ARBA00022568"/>
    </source>
</evidence>
<protein>
    <recommendedName>
        <fullName evidence="14">Ion transport domain-containing protein</fullName>
    </recommendedName>
</protein>
<reference evidence="12" key="3">
    <citation type="submission" date="2023-05" db="EMBL/GenBank/DDBJ databases">
        <authorList>
            <person name="Smith C.H."/>
        </authorList>
    </citation>
    <scope>NUCLEOTIDE SEQUENCE</scope>
    <source>
        <strain evidence="12">CHS0354</strain>
        <tissue evidence="12">Mantle</tissue>
    </source>
</reference>
<keyword evidence="3" id="KW-1003">Cell membrane</keyword>
<evidence type="ECO:0000313" key="13">
    <source>
        <dbReference type="Proteomes" id="UP001195483"/>
    </source>
</evidence>
<dbReference type="PROSITE" id="PS50088">
    <property type="entry name" value="ANK_REPEAT"/>
    <property type="match status" value="2"/>
</dbReference>
<comment type="subcellular location">
    <subcellularLocation>
        <location evidence="1">Cell membrane</location>
        <topology evidence="1">Multi-pass membrane protein</topology>
    </subcellularLocation>
</comment>
<keyword evidence="11" id="KW-0472">Membrane</keyword>
<dbReference type="Proteomes" id="UP001195483">
    <property type="component" value="Unassembled WGS sequence"/>
</dbReference>
<sequence>MEQGTSTKRTSIEHQNKNFSDLRKSLENIAIAQDVEVQMKIQTFKSNLSSQLPEKNEEYNTTVLNLALSILSFHSEEEKNLLRWIIEMYPETVLHAKSGKKFKGQLPLHMAICHGDILLVNLLLDPLSPKDKKFCLCQKATGREFASTVMAAEVPLSVAALTGKKEMIDHLLRYGAKPTKKNSKGENVLHSIISYTYHYPEKADLMVEMMTFIMEKSTAMNELEKQNPCKRFRLRLLIGENNNGWNPLQAALQLGQLEIFKYILQKAYMHTHGHGLFDVKEYDMTDVDKSLTLVSNESTSKARGGKNETFPLDHLFFLNTKTSIAFLNYIPLSRLIRQKWLAYRSIFYTTFCVHFVIMIMLTVTAILRAERKPVGGVKSSAEDLHDYVFSFQTEVVGDQFVITTGFISLVLAIFYIFQEIVRFSKGRLPWQRKHFFSNSNNMFRLLIIIFALSLIADFIVTWFPVSGDCDCVDIPLLLAILTGWFFLLFFLRAKRFFCQFTSLVQRAMFEILKFSVIIMIELVAFTTVMYVLIRGSKVDADDNGKEFQQHWLKALFLVFQQIFGIGELPQSNIRNRVFVNIVYIFFIVMTSVLMLNALIAIMSNMCTDLFNSNDVTAYLRLQQFSIIRFFESILPDRMAMKKARKDMKLSEKFRYNPNTKKLEKMVRFVLPMESLRSISINSIAISPDSAEIQQSNNTNMMGKPKEDELPNASNSILGSISAIIFPDIRSRRMTKSDSIEIHHLRLGLCDRCHQQYVLPRSKLNKIVPFD</sequence>
<name>A0AAE0SML5_9BIVA</name>
<dbReference type="Pfam" id="PF12796">
    <property type="entry name" value="Ank_2"/>
    <property type="match status" value="1"/>
</dbReference>
<evidence type="ECO:0000256" key="7">
    <source>
        <dbReference type="ARBA" id="ARBA00022837"/>
    </source>
</evidence>
<accession>A0AAE0SML5</accession>
<keyword evidence="5" id="KW-0107">Calcium channel</keyword>
<keyword evidence="11" id="KW-1133">Transmembrane helix</keyword>
<dbReference type="PANTHER" id="PTHR10582:SF2">
    <property type="entry name" value="INACTIVE"/>
    <property type="match status" value="1"/>
</dbReference>
<keyword evidence="7" id="KW-0106">Calcium</keyword>
<dbReference type="InterPro" id="IPR024862">
    <property type="entry name" value="TRPV"/>
</dbReference>
<evidence type="ECO:0000256" key="2">
    <source>
        <dbReference type="ARBA" id="ARBA00022448"/>
    </source>
</evidence>
<dbReference type="PANTHER" id="PTHR10582">
    <property type="entry name" value="TRANSIENT RECEPTOR POTENTIAL ION CHANNEL PROTEIN"/>
    <property type="match status" value="1"/>
</dbReference>
<reference evidence="12" key="2">
    <citation type="journal article" date="2021" name="Genome Biol. Evol.">
        <title>Developing a high-quality reference genome for a parasitic bivalve with doubly uniparental inheritance (Bivalvia: Unionida).</title>
        <authorList>
            <person name="Smith C.H."/>
        </authorList>
    </citation>
    <scope>NUCLEOTIDE SEQUENCE</scope>
    <source>
        <strain evidence="12">CHS0354</strain>
        <tissue evidence="12">Mantle</tissue>
    </source>
</reference>
<evidence type="ECO:0000256" key="1">
    <source>
        <dbReference type="ARBA" id="ARBA00004651"/>
    </source>
</evidence>
<proteinExistence type="predicted"/>
<reference evidence="12" key="1">
    <citation type="journal article" date="2021" name="Genome Biol. Evol.">
        <title>A High-Quality Reference Genome for a Parasitic Bivalve with Doubly Uniparental Inheritance (Bivalvia: Unionida).</title>
        <authorList>
            <person name="Smith C.H."/>
        </authorList>
    </citation>
    <scope>NUCLEOTIDE SEQUENCE</scope>
    <source>
        <strain evidence="12">CHS0354</strain>
    </source>
</reference>
<evidence type="ECO:0008006" key="14">
    <source>
        <dbReference type="Google" id="ProtNLM"/>
    </source>
</evidence>
<evidence type="ECO:0000256" key="10">
    <source>
        <dbReference type="PROSITE-ProRule" id="PRU00023"/>
    </source>
</evidence>
<dbReference type="SUPFAM" id="SSF48403">
    <property type="entry name" value="Ankyrin repeat"/>
    <property type="match status" value="1"/>
</dbReference>
<keyword evidence="11" id="KW-0812">Transmembrane</keyword>
<evidence type="ECO:0000256" key="8">
    <source>
        <dbReference type="ARBA" id="ARBA00023065"/>
    </source>
</evidence>
<dbReference type="SMART" id="SM00248">
    <property type="entry name" value="ANK"/>
    <property type="match status" value="3"/>
</dbReference>
<feature type="transmembrane region" description="Helical" evidence="11">
    <location>
        <begin position="346"/>
        <end position="367"/>
    </location>
</feature>
<evidence type="ECO:0000256" key="3">
    <source>
        <dbReference type="ARBA" id="ARBA00022475"/>
    </source>
</evidence>
<feature type="transmembrane region" description="Helical" evidence="11">
    <location>
        <begin position="474"/>
        <end position="491"/>
    </location>
</feature>
<evidence type="ECO:0000256" key="9">
    <source>
        <dbReference type="ARBA" id="ARBA00023303"/>
    </source>
</evidence>
<gene>
    <name evidence="12" type="ORF">CHS0354_030634</name>
</gene>
<dbReference type="Gene3D" id="1.25.40.20">
    <property type="entry name" value="Ankyrin repeat-containing domain"/>
    <property type="match status" value="1"/>
</dbReference>
<feature type="repeat" description="ANK" evidence="10">
    <location>
        <begin position="103"/>
        <end position="125"/>
    </location>
</feature>
<dbReference type="PROSITE" id="PS50297">
    <property type="entry name" value="ANK_REP_REGION"/>
    <property type="match status" value="1"/>
</dbReference>
<dbReference type="AlphaFoldDB" id="A0AAE0SML5"/>
<dbReference type="GO" id="GO:0005886">
    <property type="term" value="C:plasma membrane"/>
    <property type="evidence" value="ECO:0007669"/>
    <property type="project" value="UniProtKB-SubCell"/>
</dbReference>
<keyword evidence="4" id="KW-0109">Calcium transport</keyword>
<evidence type="ECO:0000313" key="12">
    <source>
        <dbReference type="EMBL" id="KAK3594203.1"/>
    </source>
</evidence>
<evidence type="ECO:0000256" key="6">
    <source>
        <dbReference type="ARBA" id="ARBA00022737"/>
    </source>
</evidence>
<keyword evidence="9" id="KW-0407">Ion channel</keyword>
<dbReference type="InterPro" id="IPR036770">
    <property type="entry name" value="Ankyrin_rpt-contain_sf"/>
</dbReference>
<evidence type="ECO:0000256" key="5">
    <source>
        <dbReference type="ARBA" id="ARBA00022673"/>
    </source>
</evidence>
<feature type="transmembrane region" description="Helical" evidence="11">
    <location>
        <begin position="511"/>
        <end position="531"/>
    </location>
</feature>
<dbReference type="GO" id="GO:0005262">
    <property type="term" value="F:calcium channel activity"/>
    <property type="evidence" value="ECO:0007669"/>
    <property type="project" value="UniProtKB-KW"/>
</dbReference>